<keyword evidence="11" id="KW-1185">Reference proteome</keyword>
<evidence type="ECO:0000256" key="3">
    <source>
        <dbReference type="ARBA" id="ARBA00022737"/>
    </source>
</evidence>
<dbReference type="SUPFAM" id="SSF50156">
    <property type="entry name" value="PDZ domain-like"/>
    <property type="match status" value="2"/>
</dbReference>
<dbReference type="PANTHER" id="PTHR43343">
    <property type="entry name" value="PEPTIDASE S12"/>
    <property type="match status" value="1"/>
</dbReference>
<evidence type="ECO:0000313" key="10">
    <source>
        <dbReference type="EMBL" id="RYC33814.1"/>
    </source>
</evidence>
<gene>
    <name evidence="10" type="ORF">D3273_00740</name>
</gene>
<accession>A0A4V1RV89</accession>
<dbReference type="InterPro" id="IPR009003">
    <property type="entry name" value="Peptidase_S1_PA"/>
</dbReference>
<dbReference type="Gene3D" id="2.40.10.120">
    <property type="match status" value="1"/>
</dbReference>
<feature type="binding site" evidence="7">
    <location>
        <begin position="211"/>
        <end position="213"/>
    </location>
    <ligand>
        <name>substrate</name>
    </ligand>
</feature>
<keyword evidence="2 8" id="KW-0732">Signal</keyword>
<comment type="caution">
    <text evidence="10">The sequence shown here is derived from an EMBL/GenBank/DDBJ whole genome shotgun (WGS) entry which is preliminary data.</text>
</comment>
<dbReference type="InterPro" id="IPR051201">
    <property type="entry name" value="Chloro_Bact_Ser_Proteases"/>
</dbReference>
<dbReference type="OrthoDB" id="7358927at2"/>
<evidence type="ECO:0000256" key="1">
    <source>
        <dbReference type="ARBA" id="ARBA00022670"/>
    </source>
</evidence>
<reference evidence="10 11" key="2">
    <citation type="submission" date="2019-02" db="EMBL/GenBank/DDBJ databases">
        <title>'Lichenibacterium ramalinii' gen. nov. sp. nov., 'Lichenibacterium minor' gen. nov. sp. nov.</title>
        <authorList>
            <person name="Pankratov T."/>
        </authorList>
    </citation>
    <scope>NUCLEOTIDE SEQUENCE [LARGE SCALE GENOMIC DNA]</scope>
    <source>
        <strain evidence="10 11">RmlP026</strain>
    </source>
</reference>
<dbReference type="InterPro" id="IPR001940">
    <property type="entry name" value="Peptidase_S1C"/>
</dbReference>
<evidence type="ECO:0000259" key="9">
    <source>
        <dbReference type="PROSITE" id="PS50106"/>
    </source>
</evidence>
<organism evidence="10 11">
    <name type="scientific">Lichenibacterium minor</name>
    <dbReference type="NCBI Taxonomy" id="2316528"/>
    <lineage>
        <taxon>Bacteria</taxon>
        <taxon>Pseudomonadati</taxon>
        <taxon>Pseudomonadota</taxon>
        <taxon>Alphaproteobacteria</taxon>
        <taxon>Hyphomicrobiales</taxon>
        <taxon>Lichenihabitantaceae</taxon>
        <taxon>Lichenibacterium</taxon>
    </lineage>
</organism>
<feature type="signal peptide" evidence="8">
    <location>
        <begin position="1"/>
        <end position="24"/>
    </location>
</feature>
<dbReference type="PROSITE" id="PS50106">
    <property type="entry name" value="PDZ"/>
    <property type="match status" value="1"/>
</dbReference>
<keyword evidence="4" id="KW-0378">Hydrolase</keyword>
<feature type="chain" id="PRO_5038359751" evidence="8">
    <location>
        <begin position="25"/>
        <end position="467"/>
    </location>
</feature>
<protein>
    <submittedName>
        <fullName evidence="10">Do family serine endopeptidase</fullName>
    </submittedName>
</protein>
<sequence length="467" mass="48587">MKTRPRAVCLMALPLLLAGAPSRADDRQLPASKADVVLSFAPVVKRVAPAVVNVYASRVEKRPRNSLMDDPIFRQFFGGHDRPGNPTAQSLGSGVVVDASGLVVTNYHVIDGMTDVRVAMSDKKEYPADVVLRDERTDLAVLRLKGAQSLPVMDLGDSDALEVGDIVLAVGDPFGVGQTVTQGIVSGLARSQIGKSDYQYFVQTDAAINPGNSGGALVDMKSRLIGINSAIYSQSGGSVGIGFAIPVNMVKSVISAARAGETHVRRPWLGASLQGITRDMGEALGLDRPAGVLVSDLVDGGPADAAGLKRGDVVTAVDGAPADDPDAFGYRLATKSLGGTAGLTVRRGNQTLALALKLVPPPETPARDAVTLRNDSPFSGATLVNLSPAVAEEMQINGVRAGVVVAAVADNSTAAMTGIQKGDVIVGLDRSKVTSTRQVEKATAARQDFWHVTIQRGGQIIDSELGG</sequence>
<dbReference type="GO" id="GO:0004252">
    <property type="term" value="F:serine-type endopeptidase activity"/>
    <property type="evidence" value="ECO:0007669"/>
    <property type="project" value="InterPro"/>
</dbReference>
<feature type="binding site" evidence="7">
    <location>
        <position position="108"/>
    </location>
    <ligand>
        <name>substrate</name>
    </ligand>
</feature>
<evidence type="ECO:0000256" key="7">
    <source>
        <dbReference type="PIRSR" id="PIRSR611782-2"/>
    </source>
</evidence>
<feature type="active site" description="Charge relay system" evidence="6">
    <location>
        <position position="213"/>
    </location>
</feature>
<dbReference type="Proteomes" id="UP000290759">
    <property type="component" value="Unassembled WGS sequence"/>
</dbReference>
<evidence type="ECO:0000256" key="6">
    <source>
        <dbReference type="PIRSR" id="PIRSR611782-1"/>
    </source>
</evidence>
<dbReference type="NCBIfam" id="TIGR02037">
    <property type="entry name" value="degP_htrA_DO"/>
    <property type="match status" value="1"/>
</dbReference>
<name>A0A4V1RV89_9HYPH</name>
<feature type="active site" description="Charge relay system" evidence="6">
    <location>
        <position position="138"/>
    </location>
</feature>
<dbReference type="SUPFAM" id="SSF50494">
    <property type="entry name" value="Trypsin-like serine proteases"/>
    <property type="match status" value="1"/>
</dbReference>
<feature type="domain" description="PDZ" evidence="9">
    <location>
        <begin position="253"/>
        <end position="349"/>
    </location>
</feature>
<dbReference type="PANTHER" id="PTHR43343:SF3">
    <property type="entry name" value="PROTEASE DO-LIKE 8, CHLOROPLASTIC"/>
    <property type="match status" value="1"/>
</dbReference>
<dbReference type="Gene3D" id="2.30.42.10">
    <property type="match status" value="2"/>
</dbReference>
<keyword evidence="5" id="KW-0720">Serine protease</keyword>
<dbReference type="InterPro" id="IPR001478">
    <property type="entry name" value="PDZ"/>
</dbReference>
<evidence type="ECO:0000256" key="2">
    <source>
        <dbReference type="ARBA" id="ARBA00022729"/>
    </source>
</evidence>
<dbReference type="EMBL" id="QYBB01000001">
    <property type="protein sequence ID" value="RYC33814.1"/>
    <property type="molecule type" value="Genomic_DNA"/>
</dbReference>
<feature type="binding site" evidence="7">
    <location>
        <position position="138"/>
    </location>
    <ligand>
        <name>substrate</name>
    </ligand>
</feature>
<dbReference type="InterPro" id="IPR036034">
    <property type="entry name" value="PDZ_sf"/>
</dbReference>
<dbReference type="RefSeq" id="WP_129222673.1">
    <property type="nucleotide sequence ID" value="NZ_QYBB01000001.1"/>
</dbReference>
<evidence type="ECO:0000313" key="11">
    <source>
        <dbReference type="Proteomes" id="UP000290759"/>
    </source>
</evidence>
<keyword evidence="3" id="KW-0677">Repeat</keyword>
<evidence type="ECO:0000256" key="4">
    <source>
        <dbReference type="ARBA" id="ARBA00022801"/>
    </source>
</evidence>
<feature type="active site" description="Charge relay system" evidence="6">
    <location>
        <position position="108"/>
    </location>
</feature>
<keyword evidence="1" id="KW-0645">Protease</keyword>
<dbReference type="GO" id="GO:0006508">
    <property type="term" value="P:proteolysis"/>
    <property type="evidence" value="ECO:0007669"/>
    <property type="project" value="UniProtKB-KW"/>
</dbReference>
<proteinExistence type="predicted"/>
<dbReference type="InterPro" id="IPR011782">
    <property type="entry name" value="Pept_S1C_Do"/>
</dbReference>
<evidence type="ECO:0000256" key="5">
    <source>
        <dbReference type="ARBA" id="ARBA00022825"/>
    </source>
</evidence>
<evidence type="ECO:0000256" key="8">
    <source>
        <dbReference type="SAM" id="SignalP"/>
    </source>
</evidence>
<dbReference type="PRINTS" id="PR00834">
    <property type="entry name" value="PROTEASES2C"/>
</dbReference>
<dbReference type="Pfam" id="PF13365">
    <property type="entry name" value="Trypsin_2"/>
    <property type="match status" value="1"/>
</dbReference>
<dbReference type="Pfam" id="PF13180">
    <property type="entry name" value="PDZ_2"/>
    <property type="match status" value="2"/>
</dbReference>
<reference evidence="10 11" key="1">
    <citation type="submission" date="2018-12" db="EMBL/GenBank/DDBJ databases">
        <authorList>
            <person name="Grouzdev D.S."/>
            <person name="Krutkina M.S."/>
        </authorList>
    </citation>
    <scope>NUCLEOTIDE SEQUENCE [LARGE SCALE GENOMIC DNA]</scope>
    <source>
        <strain evidence="10 11">RmlP026</strain>
    </source>
</reference>
<dbReference type="AlphaFoldDB" id="A0A4V1RV89"/>
<dbReference type="SMART" id="SM00228">
    <property type="entry name" value="PDZ"/>
    <property type="match status" value="2"/>
</dbReference>